<comment type="caution">
    <text evidence="1">The sequence shown here is derived from an EMBL/GenBank/DDBJ whole genome shotgun (WGS) entry which is preliminary data.</text>
</comment>
<name>A0ACA9K6M3_9GLOM</name>
<evidence type="ECO:0000313" key="2">
    <source>
        <dbReference type="Proteomes" id="UP000789860"/>
    </source>
</evidence>
<keyword evidence="2" id="KW-1185">Reference proteome</keyword>
<evidence type="ECO:0000313" key="1">
    <source>
        <dbReference type="EMBL" id="CAG8455599.1"/>
    </source>
</evidence>
<accession>A0ACA9K6M3</accession>
<gene>
    <name evidence="1" type="ORF">SCALOS_LOCUS1386</name>
</gene>
<sequence>MCQTIKRIYHFDLPTELLSLENLVIPEHMKKTLKNICYLN</sequence>
<reference evidence="1" key="1">
    <citation type="submission" date="2021-06" db="EMBL/GenBank/DDBJ databases">
        <authorList>
            <person name="Kallberg Y."/>
            <person name="Tangrot J."/>
            <person name="Rosling A."/>
        </authorList>
    </citation>
    <scope>NUCLEOTIDE SEQUENCE</scope>
    <source>
        <strain evidence="1">AU212A</strain>
    </source>
</reference>
<proteinExistence type="predicted"/>
<organism evidence="1 2">
    <name type="scientific">Scutellospora calospora</name>
    <dbReference type="NCBI Taxonomy" id="85575"/>
    <lineage>
        <taxon>Eukaryota</taxon>
        <taxon>Fungi</taxon>
        <taxon>Fungi incertae sedis</taxon>
        <taxon>Mucoromycota</taxon>
        <taxon>Glomeromycotina</taxon>
        <taxon>Glomeromycetes</taxon>
        <taxon>Diversisporales</taxon>
        <taxon>Gigasporaceae</taxon>
        <taxon>Scutellospora</taxon>
    </lineage>
</organism>
<dbReference type="EMBL" id="CAJVPM010000940">
    <property type="protein sequence ID" value="CAG8455599.1"/>
    <property type="molecule type" value="Genomic_DNA"/>
</dbReference>
<dbReference type="Proteomes" id="UP000789860">
    <property type="component" value="Unassembled WGS sequence"/>
</dbReference>
<protein>
    <submittedName>
        <fullName evidence="1">10823_t:CDS:1</fullName>
    </submittedName>
</protein>